<accession>A0A3P1BJC3</accession>
<proteinExistence type="predicted"/>
<keyword evidence="5" id="KW-1185">Reference proteome</keyword>
<evidence type="ECO:0000313" key="5">
    <source>
        <dbReference type="Proteomes" id="UP000271925"/>
    </source>
</evidence>
<dbReference type="PANTHER" id="PTHR37299:SF1">
    <property type="entry name" value="STAGE 0 SPORULATION PROTEIN A HOMOLOG"/>
    <property type="match status" value="1"/>
</dbReference>
<dbReference type="Proteomes" id="UP000271925">
    <property type="component" value="Unassembled WGS sequence"/>
</dbReference>
<dbReference type="Pfam" id="PF04397">
    <property type="entry name" value="LytTR"/>
    <property type="match status" value="1"/>
</dbReference>
<keyword evidence="1" id="KW-0597">Phosphoprotein</keyword>
<feature type="domain" description="Response regulatory" evidence="2">
    <location>
        <begin position="18"/>
        <end position="129"/>
    </location>
</feature>
<reference evidence="4 5" key="1">
    <citation type="submission" date="2018-11" db="EMBL/GenBank/DDBJ databases">
        <authorList>
            <person name="Zhou Z."/>
            <person name="Wang G."/>
        </authorList>
    </citation>
    <scope>NUCLEOTIDE SEQUENCE [LARGE SCALE GENOMIC DNA]</scope>
    <source>
        <strain evidence="4 5">KCTC52004</strain>
    </source>
</reference>
<feature type="modified residue" description="4-aspartylphosphate" evidence="1">
    <location>
        <position position="69"/>
    </location>
</feature>
<organism evidence="4 5">
    <name type="scientific">Larkinella rosea</name>
    <dbReference type="NCBI Taxonomy" id="2025312"/>
    <lineage>
        <taxon>Bacteria</taxon>
        <taxon>Pseudomonadati</taxon>
        <taxon>Bacteroidota</taxon>
        <taxon>Cytophagia</taxon>
        <taxon>Cytophagales</taxon>
        <taxon>Spirosomataceae</taxon>
        <taxon>Larkinella</taxon>
    </lineage>
</organism>
<sequence>MRLFLLRWYSIVRCVMIRCLVVDDERLALEVMENYIEKIPFLRLVQLCSSPMQALQVLSRTPVDLLLLDIEMPELTGLQFLRTLKDPPFVILTTAYQEFALEGFAVNAIDYLLKPIPFERFLTAIHKVQQRMAIPAKEVPLPPAPKVAALESIFIRSESRTVRIDLADILFAESRKDYVLIHTQEKKWVTQLTLSRLEEKLPPGHFVRIHRSFIVAIHKIDSIDQNRVEIGGKHIPIGDFYRENLMKRIG</sequence>
<evidence type="ECO:0000259" key="3">
    <source>
        <dbReference type="PROSITE" id="PS50930"/>
    </source>
</evidence>
<dbReference type="InterPro" id="IPR007492">
    <property type="entry name" value="LytTR_DNA-bd_dom"/>
</dbReference>
<dbReference type="PROSITE" id="PS50930">
    <property type="entry name" value="HTH_LYTTR"/>
    <property type="match status" value="1"/>
</dbReference>
<dbReference type="InterPro" id="IPR001789">
    <property type="entry name" value="Sig_transdc_resp-reg_receiver"/>
</dbReference>
<dbReference type="SMART" id="SM00850">
    <property type="entry name" value="LytTR"/>
    <property type="match status" value="1"/>
</dbReference>
<evidence type="ECO:0000259" key="2">
    <source>
        <dbReference type="PROSITE" id="PS50110"/>
    </source>
</evidence>
<feature type="domain" description="HTH LytTR-type" evidence="3">
    <location>
        <begin position="153"/>
        <end position="225"/>
    </location>
</feature>
<comment type="caution">
    <text evidence="4">The sequence shown here is derived from an EMBL/GenBank/DDBJ whole genome shotgun (WGS) entry which is preliminary data.</text>
</comment>
<dbReference type="GO" id="GO:0003677">
    <property type="term" value="F:DNA binding"/>
    <property type="evidence" value="ECO:0007669"/>
    <property type="project" value="UniProtKB-KW"/>
</dbReference>
<dbReference type="Gene3D" id="3.40.50.2300">
    <property type="match status" value="1"/>
</dbReference>
<dbReference type="EMBL" id="RQJO01000010">
    <property type="protein sequence ID" value="RRB01148.1"/>
    <property type="molecule type" value="Genomic_DNA"/>
</dbReference>
<evidence type="ECO:0000313" key="4">
    <source>
        <dbReference type="EMBL" id="RRB01148.1"/>
    </source>
</evidence>
<dbReference type="InterPro" id="IPR011006">
    <property type="entry name" value="CheY-like_superfamily"/>
</dbReference>
<dbReference type="OrthoDB" id="1646880at2"/>
<name>A0A3P1BJC3_9BACT</name>
<gene>
    <name evidence="4" type="ORF">EHT25_23525</name>
</gene>
<dbReference type="PANTHER" id="PTHR37299">
    <property type="entry name" value="TRANSCRIPTIONAL REGULATOR-RELATED"/>
    <property type="match status" value="1"/>
</dbReference>
<dbReference type="Gene3D" id="2.40.50.1020">
    <property type="entry name" value="LytTr DNA-binding domain"/>
    <property type="match status" value="1"/>
</dbReference>
<protein>
    <submittedName>
        <fullName evidence="4">DNA-binding response regulator</fullName>
    </submittedName>
</protein>
<dbReference type="PROSITE" id="PS50110">
    <property type="entry name" value="RESPONSE_REGULATORY"/>
    <property type="match status" value="1"/>
</dbReference>
<dbReference type="InterPro" id="IPR046947">
    <property type="entry name" value="LytR-like"/>
</dbReference>
<keyword evidence="4" id="KW-0238">DNA-binding</keyword>
<evidence type="ECO:0000256" key="1">
    <source>
        <dbReference type="PROSITE-ProRule" id="PRU00169"/>
    </source>
</evidence>
<dbReference type="SUPFAM" id="SSF52172">
    <property type="entry name" value="CheY-like"/>
    <property type="match status" value="1"/>
</dbReference>
<dbReference type="SMART" id="SM00448">
    <property type="entry name" value="REC"/>
    <property type="match status" value="1"/>
</dbReference>
<dbReference type="GO" id="GO:0000156">
    <property type="term" value="F:phosphorelay response regulator activity"/>
    <property type="evidence" value="ECO:0007669"/>
    <property type="project" value="InterPro"/>
</dbReference>
<dbReference type="AlphaFoldDB" id="A0A3P1BJC3"/>
<dbReference type="Pfam" id="PF00072">
    <property type="entry name" value="Response_reg"/>
    <property type="match status" value="1"/>
</dbReference>